<gene>
    <name evidence="1" type="ORF">KC01_LOCUS25408</name>
</gene>
<evidence type="ECO:0000313" key="1">
    <source>
        <dbReference type="EMBL" id="CAL1596788.1"/>
    </source>
</evidence>
<name>A0AAV2L338_KNICA</name>
<keyword evidence="2" id="KW-1185">Reference proteome</keyword>
<sequence>MGNRSIVSSLFNIACRINNLPLDHTHQLTQSVQYSLKCPCSGRPTGRPKRRGRHEKKLKKLCRTKTLLFSLAQCYQYLNSHA</sequence>
<dbReference type="EMBL" id="OZ035843">
    <property type="protein sequence ID" value="CAL1596788.1"/>
    <property type="molecule type" value="Genomic_DNA"/>
</dbReference>
<protein>
    <submittedName>
        <fullName evidence="1">Uncharacterized protein</fullName>
    </submittedName>
</protein>
<accession>A0AAV2L338</accession>
<reference evidence="1 2" key="1">
    <citation type="submission" date="2024-04" db="EMBL/GenBank/DDBJ databases">
        <authorList>
            <person name="Waldvogel A.-M."/>
            <person name="Schoenle A."/>
        </authorList>
    </citation>
    <scope>NUCLEOTIDE SEQUENCE [LARGE SCALE GENOMIC DNA]</scope>
</reference>
<dbReference type="AlphaFoldDB" id="A0AAV2L338"/>
<dbReference type="Proteomes" id="UP001497482">
    <property type="component" value="Chromosome 21"/>
</dbReference>
<proteinExistence type="predicted"/>
<evidence type="ECO:0000313" key="2">
    <source>
        <dbReference type="Proteomes" id="UP001497482"/>
    </source>
</evidence>
<organism evidence="1 2">
    <name type="scientific">Knipowitschia caucasica</name>
    <name type="common">Caucasian dwarf goby</name>
    <name type="synonym">Pomatoschistus caucasicus</name>
    <dbReference type="NCBI Taxonomy" id="637954"/>
    <lineage>
        <taxon>Eukaryota</taxon>
        <taxon>Metazoa</taxon>
        <taxon>Chordata</taxon>
        <taxon>Craniata</taxon>
        <taxon>Vertebrata</taxon>
        <taxon>Euteleostomi</taxon>
        <taxon>Actinopterygii</taxon>
        <taxon>Neopterygii</taxon>
        <taxon>Teleostei</taxon>
        <taxon>Neoteleostei</taxon>
        <taxon>Acanthomorphata</taxon>
        <taxon>Gobiaria</taxon>
        <taxon>Gobiiformes</taxon>
        <taxon>Gobioidei</taxon>
        <taxon>Gobiidae</taxon>
        <taxon>Gobiinae</taxon>
        <taxon>Knipowitschia</taxon>
    </lineage>
</organism>